<keyword evidence="3 5" id="KW-1133">Transmembrane helix</keyword>
<evidence type="ECO:0000256" key="2">
    <source>
        <dbReference type="ARBA" id="ARBA00022692"/>
    </source>
</evidence>
<dbReference type="PANTHER" id="PTHR12714:SF24">
    <property type="entry name" value="SLR1182 PROTEIN"/>
    <property type="match status" value="1"/>
</dbReference>
<proteinExistence type="predicted"/>
<reference evidence="6 7" key="1">
    <citation type="submission" date="2020-02" db="EMBL/GenBank/DDBJ databases">
        <authorList>
            <person name="Kim H.M."/>
            <person name="Jeon C.O."/>
        </authorList>
    </citation>
    <scope>NUCLEOTIDE SEQUENCE [LARGE SCALE GENOMIC DNA]</scope>
    <source>
        <strain evidence="6 7">PeD5</strain>
    </source>
</reference>
<sequence>MALGAGLDIAAVATLAWHEANILPHRPATRLVTTGVYAWSRNPIYLGNGLLLAGAALAFCNLWFLLAAAVASFAVLRLAVLREERHLAARFGAAWEDYRSRTGRWFGRWSDD</sequence>
<comment type="caution">
    <text evidence="6">The sequence shown here is derived from an EMBL/GenBank/DDBJ whole genome shotgun (WGS) entry which is preliminary data.</text>
</comment>
<dbReference type="Pfam" id="PF04191">
    <property type="entry name" value="PEMT"/>
    <property type="match status" value="1"/>
</dbReference>
<evidence type="ECO:0000313" key="6">
    <source>
        <dbReference type="EMBL" id="NGM18846.1"/>
    </source>
</evidence>
<dbReference type="Proteomes" id="UP000475385">
    <property type="component" value="Unassembled WGS sequence"/>
</dbReference>
<keyword evidence="2 5" id="KW-0812">Transmembrane</keyword>
<evidence type="ECO:0000256" key="1">
    <source>
        <dbReference type="ARBA" id="ARBA00004127"/>
    </source>
</evidence>
<accession>A0A6M1LEX0</accession>
<dbReference type="Gene3D" id="1.20.120.1630">
    <property type="match status" value="1"/>
</dbReference>
<organism evidence="6 7">
    <name type="scientific">Falsiroseomonas algicola</name>
    <dbReference type="NCBI Taxonomy" id="2716930"/>
    <lineage>
        <taxon>Bacteria</taxon>
        <taxon>Pseudomonadati</taxon>
        <taxon>Pseudomonadota</taxon>
        <taxon>Alphaproteobacteria</taxon>
        <taxon>Acetobacterales</taxon>
        <taxon>Roseomonadaceae</taxon>
        <taxon>Falsiroseomonas</taxon>
    </lineage>
</organism>
<dbReference type="PANTHER" id="PTHR12714">
    <property type="entry name" value="PROTEIN-S ISOPRENYLCYSTEINE O-METHYLTRANSFERASE"/>
    <property type="match status" value="1"/>
</dbReference>
<dbReference type="AlphaFoldDB" id="A0A6M1LEX0"/>
<evidence type="ECO:0000256" key="3">
    <source>
        <dbReference type="ARBA" id="ARBA00022989"/>
    </source>
</evidence>
<reference evidence="6 7" key="2">
    <citation type="submission" date="2020-03" db="EMBL/GenBank/DDBJ databases">
        <title>Roseomonas stagni sp. nov., isolated from pond water in Japan.</title>
        <authorList>
            <person name="Furuhata K."/>
            <person name="Miyamoto H."/>
            <person name="Goto K."/>
        </authorList>
    </citation>
    <scope>NUCLEOTIDE SEQUENCE [LARGE SCALE GENOMIC DNA]</scope>
    <source>
        <strain evidence="6 7">PeD5</strain>
    </source>
</reference>
<dbReference type="EMBL" id="JAAIKB010000001">
    <property type="protein sequence ID" value="NGM18846.1"/>
    <property type="molecule type" value="Genomic_DNA"/>
</dbReference>
<evidence type="ECO:0000256" key="4">
    <source>
        <dbReference type="ARBA" id="ARBA00023136"/>
    </source>
</evidence>
<feature type="transmembrane region" description="Helical" evidence="5">
    <location>
        <begin position="50"/>
        <end position="76"/>
    </location>
</feature>
<keyword evidence="7" id="KW-1185">Reference proteome</keyword>
<evidence type="ECO:0000313" key="7">
    <source>
        <dbReference type="Proteomes" id="UP000475385"/>
    </source>
</evidence>
<name>A0A6M1LEX0_9PROT</name>
<keyword evidence="4 5" id="KW-0472">Membrane</keyword>
<protein>
    <submittedName>
        <fullName evidence="6">Isoprenylcysteine carboxylmethyltransferase family protein</fullName>
    </submittedName>
</protein>
<dbReference type="GO" id="GO:0012505">
    <property type="term" value="C:endomembrane system"/>
    <property type="evidence" value="ECO:0007669"/>
    <property type="project" value="UniProtKB-SubCell"/>
</dbReference>
<evidence type="ECO:0000256" key="5">
    <source>
        <dbReference type="SAM" id="Phobius"/>
    </source>
</evidence>
<gene>
    <name evidence="6" type="ORF">G3576_02395</name>
</gene>
<comment type="subcellular location">
    <subcellularLocation>
        <location evidence="1">Endomembrane system</location>
        <topology evidence="1">Multi-pass membrane protein</topology>
    </subcellularLocation>
</comment>
<dbReference type="GO" id="GO:0016740">
    <property type="term" value="F:transferase activity"/>
    <property type="evidence" value="ECO:0007669"/>
    <property type="project" value="UniProtKB-ARBA"/>
</dbReference>
<dbReference type="InterPro" id="IPR007318">
    <property type="entry name" value="Phopholipid_MeTrfase"/>
</dbReference>